<evidence type="ECO:0000256" key="2">
    <source>
        <dbReference type="ARBA" id="ARBA00008446"/>
    </source>
</evidence>
<dbReference type="InterPro" id="IPR001356">
    <property type="entry name" value="HD"/>
</dbReference>
<evidence type="ECO:0000256" key="7">
    <source>
        <dbReference type="SAM" id="MobiDB-lite"/>
    </source>
</evidence>
<accession>A0A8T1SN73</accession>
<proteinExistence type="inferred from homology"/>
<keyword evidence="5 6" id="KW-0539">Nucleus</keyword>
<comment type="caution">
    <text evidence="9">The sequence shown here is derived from an EMBL/GenBank/DDBJ whole genome shotgun (WGS) entry which is preliminary data.</text>
</comment>
<dbReference type="Proteomes" id="UP000765507">
    <property type="component" value="Unassembled WGS sequence"/>
</dbReference>
<keyword evidence="4 6" id="KW-0371">Homeobox</keyword>
<dbReference type="Gene3D" id="1.10.10.60">
    <property type="entry name" value="Homeodomain-like"/>
    <property type="match status" value="1"/>
</dbReference>
<evidence type="ECO:0000256" key="4">
    <source>
        <dbReference type="ARBA" id="ARBA00023155"/>
    </source>
</evidence>
<dbReference type="SMART" id="SM00389">
    <property type="entry name" value="HOX"/>
    <property type="match status" value="1"/>
</dbReference>
<dbReference type="GO" id="GO:0005634">
    <property type="term" value="C:nucleus"/>
    <property type="evidence" value="ECO:0007669"/>
    <property type="project" value="UniProtKB-SubCell"/>
</dbReference>
<dbReference type="PANTHER" id="PTHR11211:SF41">
    <property type="entry name" value="IROQUOIS HOMEOBOX 7"/>
    <property type="match status" value="1"/>
</dbReference>
<keyword evidence="3 6" id="KW-0238">DNA-binding</keyword>
<dbReference type="SUPFAM" id="SSF46689">
    <property type="entry name" value="Homeodomain-like"/>
    <property type="match status" value="1"/>
</dbReference>
<evidence type="ECO:0000259" key="8">
    <source>
        <dbReference type="PROSITE" id="PS50071"/>
    </source>
</evidence>
<feature type="region of interest" description="Disordered" evidence="7">
    <location>
        <begin position="137"/>
        <end position="205"/>
    </location>
</feature>
<evidence type="ECO:0000256" key="3">
    <source>
        <dbReference type="ARBA" id="ARBA00023125"/>
    </source>
</evidence>
<dbReference type="GO" id="GO:0000981">
    <property type="term" value="F:DNA-binding transcription factor activity, RNA polymerase II-specific"/>
    <property type="evidence" value="ECO:0007669"/>
    <property type="project" value="InterPro"/>
</dbReference>
<feature type="compositionally biased region" description="Gly residues" evidence="7">
    <location>
        <begin position="7"/>
        <end position="19"/>
    </location>
</feature>
<keyword evidence="10" id="KW-1185">Reference proteome</keyword>
<dbReference type="Pfam" id="PF05920">
    <property type="entry name" value="Homeobox_KN"/>
    <property type="match status" value="1"/>
</dbReference>
<dbReference type="CDD" id="cd00086">
    <property type="entry name" value="homeodomain"/>
    <property type="match status" value="1"/>
</dbReference>
<evidence type="ECO:0000313" key="10">
    <source>
        <dbReference type="Proteomes" id="UP000765507"/>
    </source>
</evidence>
<evidence type="ECO:0000313" key="9">
    <source>
        <dbReference type="EMBL" id="KAG6930100.1"/>
    </source>
</evidence>
<dbReference type="PANTHER" id="PTHR11211">
    <property type="entry name" value="IROQUOIS-CLASS HOMEODOMAIN PROTEIN IRX"/>
    <property type="match status" value="1"/>
</dbReference>
<reference evidence="9 10" key="1">
    <citation type="journal article" date="2020" name="G3 (Bethesda)">
        <title>Draft Genome of the Common Snapping Turtle, Chelydra serpentina, a Model for Phenotypic Plasticity in Reptiles.</title>
        <authorList>
            <person name="Das D."/>
            <person name="Singh S.K."/>
            <person name="Bierstedt J."/>
            <person name="Erickson A."/>
            <person name="Galli G.L.J."/>
            <person name="Crossley D.A. 2nd"/>
            <person name="Rhen T."/>
        </authorList>
    </citation>
    <scope>NUCLEOTIDE SEQUENCE [LARGE SCALE GENOMIC DNA]</scope>
    <source>
        <strain evidence="9">KW</strain>
    </source>
</reference>
<feature type="region of interest" description="Disordered" evidence="7">
    <location>
        <begin position="1"/>
        <end position="36"/>
    </location>
</feature>
<dbReference type="GO" id="GO:0030182">
    <property type="term" value="P:neuron differentiation"/>
    <property type="evidence" value="ECO:0007669"/>
    <property type="project" value="TreeGrafter"/>
</dbReference>
<sequence>MWLNTGRGAGAPLGRGAHGLGKPLASPFPARTHRSNQGFTGPSCAFQVPAAYSLPPLLLPGPVRCSPCFSQGLPAERSRAKAATSRESTGALKAWLGQHARNPYPSKGEKLMLALVSKMSLAQVSTWFANARRRLKKEKQLSWGPRSKLGRDAREGETRGDQEPRPQGEGPGGSPEEGSPGPCLEAEHPQPSPQPGAAGPRQETQPQLWRLAELATGPRQEPSCRLRLEVAPPCWGPGAPVLAGGATYVLRPQLSLALPWRPESHRTLPL</sequence>
<evidence type="ECO:0000256" key="6">
    <source>
        <dbReference type="PROSITE-ProRule" id="PRU00108"/>
    </source>
</evidence>
<evidence type="ECO:0000256" key="5">
    <source>
        <dbReference type="ARBA" id="ARBA00023242"/>
    </source>
</evidence>
<dbReference type="GO" id="GO:0048468">
    <property type="term" value="P:cell development"/>
    <property type="evidence" value="ECO:0007669"/>
    <property type="project" value="TreeGrafter"/>
</dbReference>
<dbReference type="PROSITE" id="PS50071">
    <property type="entry name" value="HOMEOBOX_2"/>
    <property type="match status" value="1"/>
</dbReference>
<dbReference type="AlphaFoldDB" id="A0A8T1SN73"/>
<dbReference type="OrthoDB" id="5399138at2759"/>
<evidence type="ECO:0000256" key="1">
    <source>
        <dbReference type="ARBA" id="ARBA00004123"/>
    </source>
</evidence>
<feature type="DNA-binding region" description="Homeobox" evidence="6">
    <location>
        <begin position="77"/>
        <end position="139"/>
    </location>
</feature>
<protein>
    <submittedName>
        <fullName evidence="9">Iroquois homeobox 1 L-like protein</fullName>
    </submittedName>
</protein>
<dbReference type="InterPro" id="IPR017970">
    <property type="entry name" value="Homeobox_CS"/>
</dbReference>
<comment type="subcellular location">
    <subcellularLocation>
        <location evidence="1 6">Nucleus</location>
    </subcellularLocation>
</comment>
<dbReference type="GO" id="GO:0000978">
    <property type="term" value="F:RNA polymerase II cis-regulatory region sequence-specific DNA binding"/>
    <property type="evidence" value="ECO:0007669"/>
    <property type="project" value="TreeGrafter"/>
</dbReference>
<dbReference type="InterPro" id="IPR008422">
    <property type="entry name" value="KN_HD"/>
</dbReference>
<gene>
    <name evidence="9" type="ORF">G0U57_004241</name>
</gene>
<organism evidence="9 10">
    <name type="scientific">Chelydra serpentina</name>
    <name type="common">Snapping turtle</name>
    <name type="synonym">Testudo serpentina</name>
    <dbReference type="NCBI Taxonomy" id="8475"/>
    <lineage>
        <taxon>Eukaryota</taxon>
        <taxon>Metazoa</taxon>
        <taxon>Chordata</taxon>
        <taxon>Craniata</taxon>
        <taxon>Vertebrata</taxon>
        <taxon>Euteleostomi</taxon>
        <taxon>Archelosauria</taxon>
        <taxon>Testudinata</taxon>
        <taxon>Testudines</taxon>
        <taxon>Cryptodira</taxon>
        <taxon>Durocryptodira</taxon>
        <taxon>Americhelydia</taxon>
        <taxon>Chelydroidea</taxon>
        <taxon>Chelydridae</taxon>
        <taxon>Chelydra</taxon>
    </lineage>
</organism>
<name>A0A8T1SN73_CHESE</name>
<feature type="domain" description="Homeobox" evidence="8">
    <location>
        <begin position="75"/>
        <end position="138"/>
    </location>
</feature>
<dbReference type="PROSITE" id="PS00027">
    <property type="entry name" value="HOMEOBOX_1"/>
    <property type="match status" value="1"/>
</dbReference>
<dbReference type="InterPro" id="IPR009057">
    <property type="entry name" value="Homeodomain-like_sf"/>
</dbReference>
<comment type="similarity">
    <text evidence="2">Belongs to the TALE/IRO homeobox family.</text>
</comment>
<dbReference type="EMBL" id="JAHGAV010000156">
    <property type="protein sequence ID" value="KAG6930100.1"/>
    <property type="molecule type" value="Genomic_DNA"/>
</dbReference>
<feature type="compositionally biased region" description="Basic and acidic residues" evidence="7">
    <location>
        <begin position="149"/>
        <end position="166"/>
    </location>
</feature>